<proteinExistence type="predicted"/>
<dbReference type="STRING" id="1391654.AKJ09_05058"/>
<evidence type="ECO:0000313" key="6">
    <source>
        <dbReference type="EMBL" id="AKU98394.1"/>
    </source>
</evidence>
<dbReference type="Proteomes" id="UP000064967">
    <property type="component" value="Chromosome"/>
</dbReference>
<feature type="domain" description="Cytochrome c" evidence="5">
    <location>
        <begin position="645"/>
        <end position="837"/>
    </location>
</feature>
<sequence>MLVAVNRDVGTVSVFAIEYPEGAPPTLKKTAEVPTCAEPWQVALAPSGDRAFVVCRKDQKVVRVDNLRSAPAKGPEVAVGSEPTGIALTPKATAAWVTNWMDGTVSEIDPETMTVQSTVDLNGALVGTGVLGQNAVARPALAHPRSLVITNNKDDIEIDESIFVTEYFAQQKEPLAADGSNADIARQGLVYRIRLQDKSVSTIPLPPIADIGIHDVTDGVAGCYPNQLQAIDSTGSFVHVLSICASPKGKMGDFSGPAKASCSDDSTCPGAQAGSCSAGTCQTNCTTAAQCGLGGECVNNTCKLNLWNAKSVQTPAVSVIDVGANKVIASVPLNSEFDKLYAAKGIPDTSERRFPLNPSDLAFVPGTLTAYMPAKGADAVFRVDFNATYETKAVDSVGSADRPFIQLDLGTLDAAKQGKLPIAIAIAHRAKVDSPSRFGFVLNEATRNVSVLDLKTDSLAGLPDQAAVVSSSPMPTTTEDQAKLEGKRLFGTGLGRWSFQGQGWGACESCHVDGLSDQVTWFHLRGARQTPSLDQTVNKKNPSDIRFHNWQANADEIEDHEYGALRVTLGGVGAVVKSFDLTLDARIAADAHGQAGLNGSMAAAANPQSPSTLVGEVCVLDDWSRVSTFIKSIRTPRKPSNLDPATVSTGQTLFEEGKCQGCHGGDKWTLSRVFYTPDANLASPTNVNKALKSRSWSAAESSGFPPALLPVDAGNAALQTMRYSGGNPAALDQMVCLLRPVGTFNVAEPGVGVSELRRDMATPAQGNEASGTGFNVPSLLGMGVNAPYFHAGNARTLEAALSDTFLAHHGALNGTFLKGADAATKRAALVEFLLSIDEETTAMKVPALGPNGGDFCSAP</sequence>
<dbReference type="InterPro" id="IPR009056">
    <property type="entry name" value="Cyt_c-like_dom"/>
</dbReference>
<dbReference type="InterPro" id="IPR051200">
    <property type="entry name" value="Host-pathogen_enzymatic-act"/>
</dbReference>
<reference evidence="6 7" key="1">
    <citation type="submission" date="2015-08" db="EMBL/GenBank/DDBJ databases">
        <authorList>
            <person name="Babu N.S."/>
            <person name="Beckwith C.J."/>
            <person name="Beseler K.G."/>
            <person name="Brison A."/>
            <person name="Carone J.V."/>
            <person name="Caskin T.P."/>
            <person name="Diamond M."/>
            <person name="Durham M.E."/>
            <person name="Foxe J.M."/>
            <person name="Go M."/>
            <person name="Henderson B.A."/>
            <person name="Jones I.B."/>
            <person name="McGettigan J.A."/>
            <person name="Micheletti S.J."/>
            <person name="Nasrallah M.E."/>
            <person name="Ortiz D."/>
            <person name="Piller C.R."/>
            <person name="Privatt S.R."/>
            <person name="Schneider S.L."/>
            <person name="Sharp S."/>
            <person name="Smith T.C."/>
            <person name="Stanton J.D."/>
            <person name="Ullery H.E."/>
            <person name="Wilson R.J."/>
            <person name="Serrano M.G."/>
            <person name="Buck G."/>
            <person name="Lee V."/>
            <person name="Wang Y."/>
            <person name="Carvalho R."/>
            <person name="Voegtly L."/>
            <person name="Shi R."/>
            <person name="Duckworth R."/>
            <person name="Johnson A."/>
            <person name="Loviza R."/>
            <person name="Walstead R."/>
            <person name="Shah Z."/>
            <person name="Kiflezghi M."/>
            <person name="Wade K."/>
            <person name="Ball S.L."/>
            <person name="Bradley K.W."/>
            <person name="Asai D.J."/>
            <person name="Bowman C.A."/>
            <person name="Russell D.A."/>
            <person name="Pope W.H."/>
            <person name="Jacobs-Sera D."/>
            <person name="Hendrix R.W."/>
            <person name="Hatfull G.F."/>
        </authorList>
    </citation>
    <scope>NUCLEOTIDE SEQUENCE [LARGE SCALE GENOMIC DNA]</scope>
    <source>
        <strain evidence="6 7">DSM 27648</strain>
    </source>
</reference>
<evidence type="ECO:0000256" key="2">
    <source>
        <dbReference type="ARBA" id="ARBA00022723"/>
    </source>
</evidence>
<name>A0A0K1PZ10_9BACT</name>
<dbReference type="InterPro" id="IPR015943">
    <property type="entry name" value="WD40/YVTN_repeat-like_dom_sf"/>
</dbReference>
<dbReference type="PANTHER" id="PTHR47197">
    <property type="entry name" value="PROTEIN NIRF"/>
    <property type="match status" value="1"/>
</dbReference>
<dbReference type="InterPro" id="IPR036909">
    <property type="entry name" value="Cyt_c-like_dom_sf"/>
</dbReference>
<evidence type="ECO:0000256" key="1">
    <source>
        <dbReference type="ARBA" id="ARBA00022617"/>
    </source>
</evidence>
<protein>
    <recommendedName>
        <fullName evidence="5">Cytochrome c domain-containing protein</fullName>
    </recommendedName>
</protein>
<keyword evidence="3 4" id="KW-0408">Iron</keyword>
<dbReference type="GO" id="GO:0020037">
    <property type="term" value="F:heme binding"/>
    <property type="evidence" value="ECO:0007669"/>
    <property type="project" value="InterPro"/>
</dbReference>
<dbReference type="InterPro" id="IPR011048">
    <property type="entry name" value="Haem_d1_sf"/>
</dbReference>
<dbReference type="PANTHER" id="PTHR47197:SF3">
    <property type="entry name" value="DIHYDRO-HEME D1 DEHYDROGENASE"/>
    <property type="match status" value="1"/>
</dbReference>
<evidence type="ECO:0000259" key="5">
    <source>
        <dbReference type="PROSITE" id="PS51007"/>
    </source>
</evidence>
<dbReference type="Gene3D" id="2.130.10.10">
    <property type="entry name" value="YVTN repeat-like/Quinoprotein amine dehydrogenase"/>
    <property type="match status" value="1"/>
</dbReference>
<keyword evidence="2 4" id="KW-0479">Metal-binding</keyword>
<gene>
    <name evidence="6" type="ORF">AKJ09_05058</name>
</gene>
<organism evidence="6 7">
    <name type="scientific">Labilithrix luteola</name>
    <dbReference type="NCBI Taxonomy" id="1391654"/>
    <lineage>
        <taxon>Bacteria</taxon>
        <taxon>Pseudomonadati</taxon>
        <taxon>Myxococcota</taxon>
        <taxon>Polyangia</taxon>
        <taxon>Polyangiales</taxon>
        <taxon>Labilitrichaceae</taxon>
        <taxon>Labilithrix</taxon>
    </lineage>
</organism>
<evidence type="ECO:0000256" key="3">
    <source>
        <dbReference type="ARBA" id="ARBA00023004"/>
    </source>
</evidence>
<dbReference type="SUPFAM" id="SSF51004">
    <property type="entry name" value="C-terminal (heme d1) domain of cytochrome cd1-nitrite reductase"/>
    <property type="match status" value="1"/>
</dbReference>
<dbReference type="Gene3D" id="1.10.760.10">
    <property type="entry name" value="Cytochrome c-like domain"/>
    <property type="match status" value="1"/>
</dbReference>
<keyword evidence="7" id="KW-1185">Reference proteome</keyword>
<dbReference type="AlphaFoldDB" id="A0A0K1PZ10"/>
<dbReference type="GO" id="GO:0046872">
    <property type="term" value="F:metal ion binding"/>
    <property type="evidence" value="ECO:0007669"/>
    <property type="project" value="UniProtKB-KW"/>
</dbReference>
<accession>A0A0K1PZ10</accession>
<evidence type="ECO:0000313" key="7">
    <source>
        <dbReference type="Proteomes" id="UP000064967"/>
    </source>
</evidence>
<dbReference type="KEGG" id="llu:AKJ09_05058"/>
<dbReference type="EMBL" id="CP012333">
    <property type="protein sequence ID" value="AKU98394.1"/>
    <property type="molecule type" value="Genomic_DNA"/>
</dbReference>
<dbReference type="PROSITE" id="PS51007">
    <property type="entry name" value="CYTC"/>
    <property type="match status" value="1"/>
</dbReference>
<dbReference type="GO" id="GO:0009055">
    <property type="term" value="F:electron transfer activity"/>
    <property type="evidence" value="ECO:0007669"/>
    <property type="project" value="InterPro"/>
</dbReference>
<dbReference type="SUPFAM" id="SSF46626">
    <property type="entry name" value="Cytochrome c"/>
    <property type="match status" value="1"/>
</dbReference>
<evidence type="ECO:0000256" key="4">
    <source>
        <dbReference type="PROSITE-ProRule" id="PRU00433"/>
    </source>
</evidence>
<keyword evidence="1 4" id="KW-0349">Heme</keyword>